<dbReference type="Proteomes" id="UP000067448">
    <property type="component" value="Unassembled WGS sequence"/>
</dbReference>
<dbReference type="EMBL" id="BCMM01000008">
    <property type="protein sequence ID" value="GAQ61910.1"/>
    <property type="molecule type" value="Genomic_DNA"/>
</dbReference>
<reference evidence="2" key="1">
    <citation type="submission" date="2015-11" db="EMBL/GenBank/DDBJ databases">
        <authorList>
            <consortium name="Cross-ministerial Strategic Innovation Promotion Program (SIP) consortium"/>
            <person name="Tomihama T."/>
            <person name="Ikenaga M."/>
            <person name="Sakai M."/>
            <person name="Okubo T."/>
            <person name="Ikeda S."/>
        </authorList>
    </citation>
    <scope>NUCLEOTIDE SEQUENCE [LARGE SCALE GENOMIC DNA]</scope>
    <source>
        <strain evidence="2">S58</strain>
    </source>
</reference>
<organism evidence="1 2">
    <name type="scientific">Streptomyces scabiei</name>
    <dbReference type="NCBI Taxonomy" id="1930"/>
    <lineage>
        <taxon>Bacteria</taxon>
        <taxon>Bacillati</taxon>
        <taxon>Actinomycetota</taxon>
        <taxon>Actinomycetes</taxon>
        <taxon>Kitasatosporales</taxon>
        <taxon>Streptomycetaceae</taxon>
        <taxon>Streptomyces</taxon>
    </lineage>
</organism>
<name>A0A117ED31_STRSC</name>
<dbReference type="OrthoDB" id="3521994at2"/>
<comment type="caution">
    <text evidence="1">The sequence shown here is derived from an EMBL/GenBank/DDBJ whole genome shotgun (WGS) entry which is preliminary data.</text>
</comment>
<gene>
    <name evidence="1" type="ORF">SsS58_02264</name>
</gene>
<protein>
    <submittedName>
        <fullName evidence="1">Uncharacterized protein</fullName>
    </submittedName>
</protein>
<evidence type="ECO:0000313" key="1">
    <source>
        <dbReference type="EMBL" id="GAQ61910.1"/>
    </source>
</evidence>
<accession>A0A117ED31</accession>
<dbReference type="AlphaFoldDB" id="A0A117ED31"/>
<sequence length="241" mass="26132">MDSFCEVCRRAAPDSEYLCLHHAAELRQLLAELPGLVVDLTEFVVPGAQPASGRIGGTGRAHAPVPVDLRVLTLLGPGHPQPPSDDPDAGGVVPIRALLDGWAGRLAYDYPAAYRDRHGTAHTRPCEAYRAAGGPTVTGWCAFLTAYLSFAVTRPWVGDLHRQLGDLVHHVRDLTHAVPHHHDKVAPCPRCQGFALTTTDGKWVVRCEACGHRMTPEAYDEHARALSQTTPENTPLDKIAI</sequence>
<reference evidence="1 2" key="2">
    <citation type="journal article" date="2016" name="Genome Announc.">
        <title>Draft Genome Sequences of Streptomyces scabiei S58, Streptomyces turgidiscabies T45, and Streptomyces acidiscabies a10, the Pathogens of Potato Common Scab, Isolated in Japan.</title>
        <authorList>
            <person name="Tomihama T."/>
            <person name="Nishi Y."/>
            <person name="Sakai M."/>
            <person name="Ikenaga M."/>
            <person name="Okubo T."/>
            <person name="Ikeda S."/>
        </authorList>
    </citation>
    <scope>NUCLEOTIDE SEQUENCE [LARGE SCALE GENOMIC DNA]</scope>
    <source>
        <strain evidence="1 2">S58</strain>
    </source>
</reference>
<dbReference type="RefSeq" id="WP_159056058.1">
    <property type="nucleotide sequence ID" value="NZ_BCMM01000008.1"/>
</dbReference>
<evidence type="ECO:0000313" key="2">
    <source>
        <dbReference type="Proteomes" id="UP000067448"/>
    </source>
</evidence>
<proteinExistence type="predicted"/>
<reference evidence="2" key="3">
    <citation type="submission" date="2016-02" db="EMBL/GenBank/DDBJ databases">
        <title>Draft genome of pathogenic Streptomyces sp. in Japan.</title>
        <authorList>
            <person name="Tomihama T."/>
            <person name="Ikenaga M."/>
            <person name="Sakai M."/>
            <person name="Okubo T."/>
            <person name="Ikeda S."/>
        </authorList>
    </citation>
    <scope>NUCLEOTIDE SEQUENCE [LARGE SCALE GENOMIC DNA]</scope>
    <source>
        <strain evidence="2">S58</strain>
    </source>
</reference>